<gene>
    <name evidence="3" type="ORF">Q5716_01380</name>
</gene>
<dbReference type="InterPro" id="IPR045851">
    <property type="entry name" value="AMP-bd_C_sf"/>
</dbReference>
<dbReference type="RefSeq" id="WP_305001299.1">
    <property type="nucleotide sequence ID" value="NZ_JAUQUB010000001.1"/>
</dbReference>
<dbReference type="PANTHER" id="PTHR43767">
    <property type="entry name" value="LONG-CHAIN-FATTY-ACID--COA LIGASE"/>
    <property type="match status" value="1"/>
</dbReference>
<proteinExistence type="predicted"/>
<dbReference type="EMBL" id="JAUQUB010000001">
    <property type="protein sequence ID" value="MDO7880873.1"/>
    <property type="molecule type" value="Genomic_DNA"/>
</dbReference>
<evidence type="ECO:0000259" key="2">
    <source>
        <dbReference type="Pfam" id="PF13193"/>
    </source>
</evidence>
<dbReference type="Gene3D" id="3.30.300.30">
    <property type="match status" value="1"/>
</dbReference>
<dbReference type="Gene3D" id="3.40.50.12780">
    <property type="entry name" value="N-terminal domain of ligase-like"/>
    <property type="match status" value="1"/>
</dbReference>
<comment type="caution">
    <text evidence="3">The sequence shown here is derived from an EMBL/GenBank/DDBJ whole genome shotgun (WGS) entry which is preliminary data.</text>
</comment>
<name>A0ABT9BIM7_9MICO</name>
<dbReference type="InterPro" id="IPR025110">
    <property type="entry name" value="AMP-bd_C"/>
</dbReference>
<accession>A0ABT9BIM7</accession>
<organism evidence="3 4">
    <name type="scientific">Antiquaquibacter soli</name>
    <dbReference type="NCBI Taxonomy" id="3064523"/>
    <lineage>
        <taxon>Bacteria</taxon>
        <taxon>Bacillati</taxon>
        <taxon>Actinomycetota</taxon>
        <taxon>Actinomycetes</taxon>
        <taxon>Micrococcales</taxon>
        <taxon>Microbacteriaceae</taxon>
        <taxon>Antiquaquibacter</taxon>
    </lineage>
</organism>
<dbReference type="InterPro" id="IPR050237">
    <property type="entry name" value="ATP-dep_AMP-bd_enzyme"/>
</dbReference>
<feature type="domain" description="AMP-binding enzyme C-terminal" evidence="2">
    <location>
        <begin position="289"/>
        <end position="359"/>
    </location>
</feature>
<feature type="domain" description="AMP-dependent synthetase/ligase" evidence="1">
    <location>
        <begin position="43"/>
        <end position="213"/>
    </location>
</feature>
<sequence length="372" mass="38949">MTRPLLVVLAEPLAVHDALRDALAGTGPAILPHPAPSSVAGRVPDTVPQKVAVVVETSGSTGRPKRVALSADALLASAAASDTALGGPGQWMLALPAHYIAGINVLVRSLAAETLPVFLDPTGFTAERFVEACERFVHPRRFVSLVPAQLARLLDSEEAVAQLQGFATILVGGQAIPAGLADRALLAGVRITRTYGSSETSGGCVYDGRPIGDTRVRITDGRVELAGSVLAEEYLDDPRRTAFAFREEHGDRWYRTDDAGELVDGVLRVLGRLDDVIVSGGVKVALPAVEETVRGMPGLESAVVVAAPHPEWGEAPVVVTEHPADLDAVRDAVSARLGRPAAPARILHVDRIPMLPSGKPDRLAIAALVIGG</sequence>
<evidence type="ECO:0000313" key="3">
    <source>
        <dbReference type="EMBL" id="MDO7880873.1"/>
    </source>
</evidence>
<dbReference type="PANTHER" id="PTHR43767:SF1">
    <property type="entry name" value="NONRIBOSOMAL PEPTIDE SYNTHASE PES1 (EUROFUNG)-RELATED"/>
    <property type="match status" value="1"/>
</dbReference>
<protein>
    <submittedName>
        <fullName evidence="3">AMP-binding protein</fullName>
    </submittedName>
</protein>
<dbReference type="InterPro" id="IPR042099">
    <property type="entry name" value="ANL_N_sf"/>
</dbReference>
<dbReference type="Proteomes" id="UP001241072">
    <property type="component" value="Unassembled WGS sequence"/>
</dbReference>
<dbReference type="InterPro" id="IPR000873">
    <property type="entry name" value="AMP-dep_synth/lig_dom"/>
</dbReference>
<evidence type="ECO:0000313" key="4">
    <source>
        <dbReference type="Proteomes" id="UP001241072"/>
    </source>
</evidence>
<dbReference type="Pfam" id="PF13193">
    <property type="entry name" value="AMP-binding_C"/>
    <property type="match status" value="1"/>
</dbReference>
<evidence type="ECO:0000259" key="1">
    <source>
        <dbReference type="Pfam" id="PF00501"/>
    </source>
</evidence>
<reference evidence="3 4" key="1">
    <citation type="submission" date="2023-07" db="EMBL/GenBank/DDBJ databases">
        <title>Protaetiibacter sp. nov WY-16 isolated from soil.</title>
        <authorList>
            <person name="Liu B."/>
            <person name="Wan Y."/>
        </authorList>
    </citation>
    <scope>NUCLEOTIDE SEQUENCE [LARGE SCALE GENOMIC DNA]</scope>
    <source>
        <strain evidence="3 4">WY-16</strain>
    </source>
</reference>
<dbReference type="SUPFAM" id="SSF56801">
    <property type="entry name" value="Acetyl-CoA synthetase-like"/>
    <property type="match status" value="1"/>
</dbReference>
<dbReference type="Pfam" id="PF00501">
    <property type="entry name" value="AMP-binding"/>
    <property type="match status" value="1"/>
</dbReference>
<keyword evidence="4" id="KW-1185">Reference proteome</keyword>